<protein>
    <recommendedName>
        <fullName evidence="3 6">Flagellar basal body rod protein FlgB</fullName>
    </recommendedName>
</protein>
<comment type="caution">
    <text evidence="8">The sequence shown here is derived from an EMBL/GenBank/DDBJ whole genome shotgun (WGS) entry which is preliminary data.</text>
</comment>
<comment type="similarity">
    <text evidence="2 6">Belongs to the flagella basal body rod proteins family.</text>
</comment>
<comment type="subunit">
    <text evidence="6">The basal body constitutes a major portion of the flagellar organelle and consists of a number of rings mounted on a central rod.</text>
</comment>
<comment type="subcellular location">
    <subcellularLocation>
        <location evidence="1 6">Bacterial flagellum basal body</location>
    </subcellularLocation>
</comment>
<dbReference type="GO" id="GO:0071978">
    <property type="term" value="P:bacterial-type flagellum-dependent swarming motility"/>
    <property type="evidence" value="ECO:0007669"/>
    <property type="project" value="TreeGrafter"/>
</dbReference>
<evidence type="ECO:0000256" key="5">
    <source>
        <dbReference type="ARBA" id="ARBA00024934"/>
    </source>
</evidence>
<proteinExistence type="inferred from homology"/>
<dbReference type="PROSITE" id="PS00588">
    <property type="entry name" value="FLAGELLA_BB_ROD"/>
    <property type="match status" value="1"/>
</dbReference>
<evidence type="ECO:0000259" key="7">
    <source>
        <dbReference type="Pfam" id="PF00460"/>
    </source>
</evidence>
<dbReference type="HOGENOM" id="CLU_125463_1_0_6"/>
<dbReference type="InterPro" id="IPR006300">
    <property type="entry name" value="FlgB"/>
</dbReference>
<sequence>MSISFDSALGIYPQAVTLGSRRAEVLAANLANGDTPGYKARDIDFKAALQQAQGQGLPLQATHAGHVSHSLGQFPGGEALYRIPQQASLDGNTVDSQVEHSEFMQNALQYQASLHFLSGKFKGLLSALRGE</sequence>
<evidence type="ECO:0000313" key="9">
    <source>
        <dbReference type="Proteomes" id="UP000028839"/>
    </source>
</evidence>
<evidence type="ECO:0000256" key="3">
    <source>
        <dbReference type="ARBA" id="ARBA00014376"/>
    </source>
</evidence>
<comment type="function">
    <text evidence="5 6">Structural component of flagellum, the bacterial motility apparatus. Part of the rod structure of flagellar basal body.</text>
</comment>
<keyword evidence="8" id="KW-0282">Flagellum</keyword>
<keyword evidence="8" id="KW-0969">Cilium</keyword>
<accession>A0A0E2ZK24</accession>
<dbReference type="PANTHER" id="PTHR30435">
    <property type="entry name" value="FLAGELLAR PROTEIN"/>
    <property type="match status" value="1"/>
</dbReference>
<dbReference type="AlphaFoldDB" id="A0A0E2ZK24"/>
<evidence type="ECO:0000256" key="1">
    <source>
        <dbReference type="ARBA" id="ARBA00004117"/>
    </source>
</evidence>
<keyword evidence="8" id="KW-0966">Cell projection</keyword>
<reference evidence="8 9" key="1">
    <citation type="submission" date="2014-07" db="EMBL/GenBank/DDBJ databases">
        <title>Comparative analysis of Nitrosococcus oceani genome inventories of strains from Pacific and Atlantic gyres.</title>
        <authorList>
            <person name="Lim C.K."/>
            <person name="Wang L."/>
            <person name="Sayavedra-Soto L.A."/>
            <person name="Klotz M.G."/>
        </authorList>
    </citation>
    <scope>NUCLEOTIDE SEQUENCE [LARGE SCALE GENOMIC DNA]</scope>
    <source>
        <strain evidence="8 9">C-27</strain>
    </source>
</reference>
<dbReference type="NCBIfam" id="TIGR01396">
    <property type="entry name" value="FlgB"/>
    <property type="match status" value="1"/>
</dbReference>
<keyword evidence="4 6" id="KW-0975">Bacterial flagellum</keyword>
<dbReference type="PIRSF" id="PIRSF002889">
    <property type="entry name" value="Rod_FlgB"/>
    <property type="match status" value="1"/>
</dbReference>
<organism evidence="8 9">
    <name type="scientific">Nitrosococcus oceani C-27</name>
    <dbReference type="NCBI Taxonomy" id="314279"/>
    <lineage>
        <taxon>Bacteria</taxon>
        <taxon>Pseudomonadati</taxon>
        <taxon>Pseudomonadota</taxon>
        <taxon>Gammaproteobacteria</taxon>
        <taxon>Chromatiales</taxon>
        <taxon>Chromatiaceae</taxon>
        <taxon>Nitrosococcus</taxon>
    </lineage>
</organism>
<dbReference type="InterPro" id="IPR019776">
    <property type="entry name" value="Flagellar_basal_body_rod_CS"/>
</dbReference>
<dbReference type="OrthoDB" id="9788334at2"/>
<dbReference type="InterPro" id="IPR001444">
    <property type="entry name" value="Flag_bb_rod_N"/>
</dbReference>
<evidence type="ECO:0000256" key="2">
    <source>
        <dbReference type="ARBA" id="ARBA00009677"/>
    </source>
</evidence>
<dbReference type="PANTHER" id="PTHR30435:SF12">
    <property type="entry name" value="FLAGELLAR BASAL BODY ROD PROTEIN FLGB"/>
    <property type="match status" value="1"/>
</dbReference>
<dbReference type="GO" id="GO:0030694">
    <property type="term" value="C:bacterial-type flagellum basal body, rod"/>
    <property type="evidence" value="ECO:0007669"/>
    <property type="project" value="InterPro"/>
</dbReference>
<name>A0A0E2ZK24_9GAMM</name>
<evidence type="ECO:0000256" key="4">
    <source>
        <dbReference type="ARBA" id="ARBA00023143"/>
    </source>
</evidence>
<gene>
    <name evidence="8" type="primary">flgB</name>
    <name evidence="8" type="ORF">IB75_12670</name>
</gene>
<dbReference type="EMBL" id="JPGN01000075">
    <property type="protein sequence ID" value="KFI18637.1"/>
    <property type="molecule type" value="Genomic_DNA"/>
</dbReference>
<feature type="domain" description="Flagellar basal body rod protein N-terminal" evidence="7">
    <location>
        <begin position="20"/>
        <end position="39"/>
    </location>
</feature>
<evidence type="ECO:0000313" key="8">
    <source>
        <dbReference type="EMBL" id="KFI18637.1"/>
    </source>
</evidence>
<dbReference type="Proteomes" id="UP000028839">
    <property type="component" value="Unassembled WGS sequence"/>
</dbReference>
<dbReference type="Pfam" id="PF00460">
    <property type="entry name" value="Flg_bb_rod"/>
    <property type="match status" value="1"/>
</dbReference>
<evidence type="ECO:0000256" key="6">
    <source>
        <dbReference type="PIRNR" id="PIRNR002889"/>
    </source>
</evidence>